<organism evidence="1 2">
    <name type="scientific">Romanomermis culicivorax</name>
    <name type="common">Nematode worm</name>
    <dbReference type="NCBI Taxonomy" id="13658"/>
    <lineage>
        <taxon>Eukaryota</taxon>
        <taxon>Metazoa</taxon>
        <taxon>Ecdysozoa</taxon>
        <taxon>Nematoda</taxon>
        <taxon>Enoplea</taxon>
        <taxon>Dorylaimia</taxon>
        <taxon>Mermithida</taxon>
        <taxon>Mermithoidea</taxon>
        <taxon>Mermithidae</taxon>
        <taxon>Romanomermis</taxon>
    </lineage>
</organism>
<evidence type="ECO:0000313" key="2">
    <source>
        <dbReference type="WBParaSite" id="nRc.2.0.1.t21897-RA"/>
    </source>
</evidence>
<keyword evidence="1" id="KW-1185">Reference proteome</keyword>
<dbReference type="AlphaFoldDB" id="A0A915J604"/>
<dbReference type="WBParaSite" id="nRc.2.0.1.t21897-RA">
    <property type="protein sequence ID" value="nRc.2.0.1.t21897-RA"/>
    <property type="gene ID" value="nRc.2.0.1.g21897"/>
</dbReference>
<proteinExistence type="predicted"/>
<reference evidence="2" key="1">
    <citation type="submission" date="2022-11" db="UniProtKB">
        <authorList>
            <consortium name="WormBaseParasite"/>
        </authorList>
    </citation>
    <scope>IDENTIFICATION</scope>
</reference>
<accession>A0A915J604</accession>
<evidence type="ECO:0000313" key="1">
    <source>
        <dbReference type="Proteomes" id="UP000887565"/>
    </source>
</evidence>
<name>A0A915J604_ROMCU</name>
<protein>
    <submittedName>
        <fullName evidence="2">Uncharacterized protein</fullName>
    </submittedName>
</protein>
<dbReference type="Proteomes" id="UP000887565">
    <property type="component" value="Unplaced"/>
</dbReference>
<sequence length="137" mass="16192">MKSKERKETEPKCEHRIHENHHELLHIEKTKTMIVKRTNMVDMPQTNARESIIRNNTLLDRNVLSDSKDEQKKLKWASALKHDQLKKEYQMEMDKKTEMKKKKNTTTLTQRAIPPKYQIKLAQIIATTTRIQAPFAA</sequence>